<reference evidence="1" key="5">
    <citation type="submission" date="2025-09" db="UniProtKB">
        <authorList>
            <consortium name="Ensembl"/>
        </authorList>
    </citation>
    <scope>IDENTIFICATION</scope>
</reference>
<name>F8WC65_HUMAN</name>
<dbReference type="HGNC" id="HGNC:1137">
    <property type="gene designation" value="BTN2A2"/>
</dbReference>
<organism evidence="1 2">
    <name type="scientific">Homo sapiens</name>
    <name type="common">Human</name>
    <dbReference type="NCBI Taxonomy" id="9606"/>
    <lineage>
        <taxon>Eukaryota</taxon>
        <taxon>Metazoa</taxon>
        <taxon>Chordata</taxon>
        <taxon>Craniata</taxon>
        <taxon>Vertebrata</taxon>
        <taxon>Euteleostomi</taxon>
        <taxon>Mammalia</taxon>
        <taxon>Eutheria</taxon>
        <taxon>Euarchontoglires</taxon>
        <taxon>Primates</taxon>
        <taxon>Haplorrhini</taxon>
        <taxon>Catarrhini</taxon>
        <taxon>Hominidae</taxon>
        <taxon>Homo</taxon>
    </lineage>
</organism>
<dbReference type="GeneTree" id="ENSGT00940000158017"/>
<dbReference type="ChiTaRS" id="BTN2A2">
    <property type="organism name" value="human"/>
</dbReference>
<dbReference type="Ensembl" id="ENST00000471116.5">
    <property type="protein sequence ID" value="ENSP00000418657.1"/>
    <property type="gene ID" value="ENSG00000124508.18"/>
</dbReference>
<gene>
    <name evidence="1" type="primary">BTN2A2</name>
</gene>
<dbReference type="Bgee" id="ENSG00000124508">
    <property type="expression patterns" value="Expressed in epithelium of nasopharynx and 182 other cell types or tissues"/>
</dbReference>
<evidence type="ECO:0000313" key="1">
    <source>
        <dbReference type="Ensembl" id="ENSP00000418657.1"/>
    </source>
</evidence>
<sequence length="39" mass="4101">MEPAAALHFSLPASLLLLLLLLLLSLCALVSVLPRSVCV</sequence>
<dbReference type="VEuPathDB" id="HostDB:ENSG00000124508"/>
<reference evidence="1 2" key="2">
    <citation type="journal article" date="2003" name="Nature">
        <title>The DNA sequence and analysis of human chromosome 6.</title>
        <authorList>
            <person name="Mungall A.J."/>
            <person name="Palmer S.A."/>
            <person name="Sims S.K."/>
            <person name="Edwards C.A."/>
            <person name="Ashurst J.L."/>
            <person name="Wilming L."/>
            <person name="Jones M.C."/>
            <person name="Horton R."/>
            <person name="Hunt S.E."/>
            <person name="Scott C.E."/>
            <person name="Gilbert J.G."/>
            <person name="Clamp M.E."/>
            <person name="Bethel G."/>
            <person name="Milne S."/>
            <person name="Ainscough R."/>
            <person name="Almeida J.P."/>
            <person name="Ambrose K.D."/>
            <person name="Andrews T.D."/>
            <person name="Ashwell R.I."/>
            <person name="Babbage A.K."/>
            <person name="Bagguley C.L."/>
            <person name="Bailey J."/>
            <person name="Banerjee R."/>
            <person name="Barker D.J."/>
            <person name="Barlow K.F."/>
            <person name="Bates K."/>
            <person name="Beare D.M."/>
            <person name="Beasley H."/>
            <person name="Beasley O."/>
            <person name="Bird C.P."/>
            <person name="Blakey S."/>
            <person name="Bray-Allen S."/>
            <person name="Brook J."/>
            <person name="Brown A.J."/>
            <person name="Brown J.Y."/>
            <person name="Burford D.C."/>
            <person name="Burrill W."/>
            <person name="Burton J."/>
            <person name="Carder C."/>
            <person name="Carter N.P."/>
            <person name="Chapman J.C."/>
            <person name="Clark S.Y."/>
            <person name="Clark G."/>
            <person name="Clee C.M."/>
            <person name="Clegg S."/>
            <person name="Cobley V."/>
            <person name="Collier R.E."/>
            <person name="Collins J.E."/>
            <person name="Colman L.K."/>
            <person name="Corby N.R."/>
            <person name="Coville G.J."/>
            <person name="Culley K.M."/>
            <person name="Dhami P."/>
            <person name="Davies J."/>
            <person name="Dunn M."/>
            <person name="Earthrowl M.E."/>
            <person name="Ellington A.E."/>
            <person name="Evans K.A."/>
            <person name="Faulkner L."/>
            <person name="Francis M.D."/>
            <person name="Frankish A."/>
            <person name="Frankland J."/>
            <person name="French L."/>
            <person name="Garner P."/>
            <person name="Garnett J."/>
            <person name="Ghori M.J."/>
            <person name="Gilby L.M."/>
            <person name="Gillson C.J."/>
            <person name="Glithero R.J."/>
            <person name="Grafham D.V."/>
            <person name="Grant M."/>
            <person name="Gribble S."/>
            <person name="Griffiths C."/>
            <person name="Griffiths M."/>
            <person name="Hall R."/>
            <person name="Halls K.S."/>
            <person name="Hammond S."/>
            <person name="Harley J.L."/>
            <person name="Hart E.A."/>
            <person name="Heath P.D."/>
            <person name="Heathcott R."/>
            <person name="Holmes S.J."/>
            <person name="Howden P.J."/>
            <person name="Howe K.L."/>
            <person name="Howell G.R."/>
            <person name="Huckle E."/>
            <person name="Humphray S.J."/>
            <person name="Humphries M.D."/>
            <person name="Hunt A.R."/>
            <person name="Johnson C.M."/>
            <person name="Joy A.A."/>
            <person name="Kay M."/>
            <person name="Keenan S.J."/>
            <person name="Kimberley A.M."/>
            <person name="King A."/>
            <person name="Laird G.K."/>
            <person name="Langford C."/>
            <person name="Lawlor S."/>
            <person name="Leongamornlert D.A."/>
            <person name="Leversha M."/>
            <person name="Lloyd C.R."/>
            <person name="Lloyd D.M."/>
            <person name="Loveland J.E."/>
            <person name="Lovell J."/>
            <person name="Martin S."/>
            <person name="Mashreghi-Mohammadi M."/>
            <person name="Maslen G.L."/>
            <person name="Matthews L."/>
            <person name="McCann O.T."/>
            <person name="McLaren S.J."/>
            <person name="McLay K."/>
            <person name="McMurray A."/>
            <person name="Moore M.J."/>
            <person name="Mullikin J.C."/>
            <person name="Niblett D."/>
            <person name="Nickerson T."/>
            <person name="Novik K.L."/>
            <person name="Oliver K."/>
            <person name="Overton-Larty E.K."/>
            <person name="Parker A."/>
            <person name="Patel R."/>
            <person name="Pearce A.V."/>
            <person name="Peck A.I."/>
            <person name="Phillimore B."/>
            <person name="Phillips S."/>
            <person name="Plumb R.W."/>
            <person name="Porter K.M."/>
            <person name="Ramsey Y."/>
            <person name="Ranby S.A."/>
            <person name="Rice C.M."/>
            <person name="Ross M.T."/>
            <person name="Searle S.M."/>
            <person name="Sehra H.K."/>
            <person name="Sheridan E."/>
            <person name="Skuce C.D."/>
            <person name="Smith S."/>
            <person name="Smith M."/>
            <person name="Spraggon L."/>
            <person name="Squares S.L."/>
            <person name="Steward C.A."/>
            <person name="Sycamore N."/>
            <person name="Tamlyn-Hall G."/>
            <person name="Tester J."/>
            <person name="Theaker A.J."/>
            <person name="Thomas D.W."/>
            <person name="Thorpe A."/>
            <person name="Tracey A."/>
            <person name="Tromans A."/>
            <person name="Tubby B."/>
            <person name="Wall M."/>
            <person name="Wallis J.M."/>
            <person name="West A.P."/>
            <person name="White S.S."/>
            <person name="Whitehead S.L."/>
            <person name="Whittaker H."/>
            <person name="Wild A."/>
            <person name="Willey D.J."/>
            <person name="Wilmer T.E."/>
            <person name="Wood J.M."/>
            <person name="Wray P.W."/>
            <person name="Wyatt J.C."/>
            <person name="Young L."/>
            <person name="Younger R.M."/>
            <person name="Bentley D.R."/>
            <person name="Coulson A."/>
            <person name="Durbin R."/>
            <person name="Hubbard T."/>
            <person name="Sulston J.E."/>
            <person name="Dunham I."/>
            <person name="Rogers J."/>
            <person name="Beck S."/>
        </authorList>
    </citation>
    <scope>NUCLEOTIDE SEQUENCE [LARGE SCALE GENOMIC DNA]</scope>
</reference>
<dbReference type="Ensembl" id="ENST00000471116.5">
    <property type="protein sequence ID" value="ENSP00000418657.1"/>
    <property type="gene ID" value="ENSG00000124508.17"/>
</dbReference>
<dbReference type="OrthoDB" id="9986391at2759"/>
<dbReference type="MassIVE" id="F8WC65"/>
<keyword evidence="2" id="KW-1185">Reference proteome</keyword>
<evidence type="ECO:0000313" key="2">
    <source>
        <dbReference type="Proteomes" id="UP000005640"/>
    </source>
</evidence>
<accession>F8WC65</accession>
<dbReference type="Proteomes" id="UP000005640">
    <property type="component" value="Chromosome 6"/>
</dbReference>
<dbReference type="HOGENOM" id="CLU_3319867_0_0_1"/>
<dbReference type="OpenTargets" id="ENSG00000124508"/>
<dbReference type="ExpressionAtlas" id="F8WC65">
    <property type="expression patterns" value="baseline and differential"/>
</dbReference>
<protein>
    <submittedName>
        <fullName evidence="1">Butyrophilin subfamily 2 member A2</fullName>
    </submittedName>
</protein>
<proteinExistence type="predicted"/>
<reference evidence="1 2" key="1">
    <citation type="journal article" date="2001" name="Nature">
        <title>Initial sequencing and analysis of the human genome.</title>
        <authorList>
            <consortium name="International Human Genome Sequencing Consortium"/>
            <person name="Lander E.S."/>
            <person name="Linton L.M."/>
            <person name="Birren B."/>
            <person name="Nusbaum C."/>
            <person name="Zody M.C."/>
            <person name="Baldwin J."/>
            <person name="Devon K."/>
            <person name="Dewar K."/>
            <person name="Doyle M."/>
            <person name="FitzHugh W."/>
            <person name="Funke R."/>
            <person name="Gage D."/>
            <person name="Harris K."/>
            <person name="Heaford A."/>
            <person name="Howland J."/>
            <person name="Kann L."/>
            <person name="Lehoczky J."/>
            <person name="LeVine R."/>
            <person name="McEwan P."/>
            <person name="McKernan K."/>
            <person name="Meldrim J."/>
            <person name="Mesirov J.P."/>
            <person name="Miranda C."/>
            <person name="Morris W."/>
            <person name="Naylor J."/>
            <person name="Raymond C."/>
            <person name="Rosetti M."/>
            <person name="Santos R."/>
            <person name="Sheridan A."/>
            <person name="Sougnez C."/>
            <person name="Stange-Thomann N."/>
            <person name="Stojanovic N."/>
            <person name="Subramanian A."/>
            <person name="Wyman D."/>
            <person name="Rogers J."/>
            <person name="Sulston J."/>
            <person name="Ainscough R."/>
            <person name="Beck S."/>
            <person name="Bentley D."/>
            <person name="Burton J."/>
            <person name="Clee C."/>
            <person name="Carter N."/>
            <person name="Coulson A."/>
            <person name="Deadman R."/>
            <person name="Deloukas P."/>
            <person name="Dunham A."/>
            <person name="Dunham I."/>
            <person name="Durbin R."/>
            <person name="French L."/>
            <person name="Grafham D."/>
            <person name="Gregory S."/>
            <person name="Hubbard T."/>
            <person name="Humphray S."/>
            <person name="Hunt A."/>
            <person name="Jones M."/>
            <person name="Lloyd C."/>
            <person name="McMurray A."/>
            <person name="Matthews L."/>
            <person name="Mercer S."/>
            <person name="Milne S."/>
            <person name="Mullikin J.C."/>
            <person name="Mungall A."/>
            <person name="Plumb R."/>
            <person name="Ross M."/>
            <person name="Shownkeen R."/>
            <person name="Sims S."/>
            <person name="Waterston R.H."/>
            <person name="Wilson R.K."/>
            <person name="Hillier L.W."/>
            <person name="McPherson J.D."/>
            <person name="Marra M.A."/>
            <person name="Mardis E.R."/>
            <person name="Fulton L.A."/>
            <person name="Chinwalla A.T."/>
            <person name="Pepin K.H."/>
            <person name="Gish W.R."/>
            <person name="Chissoe S.L."/>
            <person name="Wendl M.C."/>
            <person name="Delehaunty K.D."/>
            <person name="Miner T.L."/>
            <person name="Delehaunty A."/>
            <person name="Kramer J.B."/>
            <person name="Cook L.L."/>
            <person name="Fulton R.S."/>
            <person name="Johnson D.L."/>
            <person name="Minx P.J."/>
            <person name="Clifton S.W."/>
            <person name="Hawkins T."/>
            <person name="Branscomb E."/>
            <person name="Predki P."/>
            <person name="Richardson P."/>
            <person name="Wenning S."/>
            <person name="Slezak T."/>
            <person name="Doggett N."/>
            <person name="Cheng J.F."/>
            <person name="Olsen A."/>
            <person name="Lucas S."/>
            <person name="Elkin C."/>
            <person name="Uberbacher E."/>
            <person name="Frazier M."/>
            <person name="Gibbs R.A."/>
            <person name="Muzny D.M."/>
            <person name="Scherer S.E."/>
            <person name="Bouck J.B."/>
            <person name="Sodergren E.J."/>
            <person name="Worley K.C."/>
            <person name="Rives C.M."/>
            <person name="Gorrell J.H."/>
            <person name="Metzker M.L."/>
            <person name="Naylor S.L."/>
            <person name="Kucherlapati R.S."/>
            <person name="Nelson D.L."/>
            <person name="Weinstock G.M."/>
            <person name="Sakaki Y."/>
            <person name="Fujiyama A."/>
            <person name="Hattori M."/>
            <person name="Yada T."/>
            <person name="Toyoda A."/>
            <person name="Itoh T."/>
            <person name="Kawagoe C."/>
            <person name="Watanabe H."/>
            <person name="Totoki Y."/>
            <person name="Taylor T."/>
            <person name="Weissenbach J."/>
            <person name="Heilig R."/>
            <person name="Saurin W."/>
            <person name="Artiguenave F."/>
            <person name="Brottier P."/>
            <person name="Bruls T."/>
            <person name="Pelletier E."/>
            <person name="Robert C."/>
            <person name="Wincker P."/>
            <person name="Smith D.R."/>
            <person name="Doucette-Stamm L."/>
            <person name="Rubenfield M."/>
            <person name="Weinstock K."/>
            <person name="Lee H.M."/>
            <person name="Dubois J."/>
            <person name="Rosenthal A."/>
            <person name="Platzer M."/>
            <person name="Nyakatura G."/>
            <person name="Taudien S."/>
            <person name="Rump A."/>
            <person name="Yang H."/>
            <person name="Yu J."/>
            <person name="Wang J."/>
            <person name="Huang G."/>
            <person name="Gu J."/>
            <person name="Hood L."/>
            <person name="Rowen L."/>
            <person name="Madan A."/>
            <person name="Qin S."/>
            <person name="Davis R.W."/>
            <person name="Federspiel N.A."/>
            <person name="Abola A.P."/>
            <person name="Proctor M.J."/>
            <person name="Myers R.M."/>
            <person name="Schmutz J."/>
            <person name="Dickson M."/>
            <person name="Grimwood J."/>
            <person name="Cox D.R."/>
            <person name="Olson M.V."/>
            <person name="Kaul R."/>
            <person name="Raymond C."/>
            <person name="Shimizu N."/>
            <person name="Kawasaki K."/>
            <person name="Minoshima S."/>
            <person name="Evans G.A."/>
            <person name="Athanasiou M."/>
            <person name="Schultz R."/>
            <person name="Roe B.A."/>
            <person name="Chen F."/>
            <person name="Pan H."/>
            <person name="Ramser J."/>
            <person name="Lehrach H."/>
            <person name="Reinhardt R."/>
            <person name="McCombie W.R."/>
            <person name="de la Bastide M."/>
            <person name="Dedhia N."/>
            <person name="Blocker H."/>
            <person name="Hornischer K."/>
            <person name="Nordsiek G."/>
            <person name="Agarwala R."/>
            <person name="Aravind L."/>
            <person name="Bailey J.A."/>
            <person name="Bateman A."/>
            <person name="Batzoglou S."/>
            <person name="Birney E."/>
            <person name="Bork P."/>
            <person name="Brown D.G."/>
            <person name="Burge C.B."/>
            <person name="Cerutti L."/>
            <person name="Chen H.C."/>
            <person name="Church D."/>
            <person name="Clamp M."/>
            <person name="Copley R.R."/>
            <person name="Doerks T."/>
            <person name="Eddy S.R."/>
            <person name="Eichler E.E."/>
            <person name="Furey T.S."/>
            <person name="Galagan J."/>
            <person name="Gilbert J.G."/>
            <person name="Harmon C."/>
            <person name="Hayashizaki Y."/>
            <person name="Haussler D."/>
            <person name="Hermjakob H."/>
            <person name="Hokamp K."/>
            <person name="Jang W."/>
            <person name="Johnson L.S."/>
            <person name="Jones T.A."/>
            <person name="Kasif S."/>
            <person name="Kaspryzk A."/>
            <person name="Kennedy S."/>
            <person name="Kent W.J."/>
            <person name="Kitts P."/>
            <person name="Koonin E.V."/>
            <person name="Korf I."/>
            <person name="Kulp D."/>
            <person name="Lancet D."/>
            <person name="Lowe T.M."/>
            <person name="McLysaght A."/>
            <person name="Mikkelsen T."/>
            <person name="Moran J.V."/>
            <person name="Mulder N."/>
            <person name="Pollara V.J."/>
            <person name="Ponting C.P."/>
            <person name="Schuler G."/>
            <person name="Schultz J."/>
            <person name="Slater G."/>
            <person name="Smit A.F."/>
            <person name="Stupka E."/>
            <person name="Szustakowski J."/>
            <person name="Thierry-Mieg D."/>
            <person name="Thierry-Mieg J."/>
            <person name="Wagner L."/>
            <person name="Wallis J."/>
            <person name="Wheeler R."/>
            <person name="Williams A."/>
            <person name="Wolf Y.I."/>
            <person name="Wolfe K.H."/>
            <person name="Yang S.P."/>
            <person name="Yeh R.F."/>
            <person name="Collins F."/>
            <person name="Guyer M.S."/>
            <person name="Peterson J."/>
            <person name="Felsenfeld A."/>
            <person name="Wetterstrand K.A."/>
            <person name="Patrinos A."/>
            <person name="Morgan M.J."/>
            <person name="de Jong P."/>
            <person name="Catanese J.J."/>
            <person name="Osoegawa K."/>
            <person name="Shizuya H."/>
            <person name="Choi S."/>
            <person name="Chen Y.J."/>
        </authorList>
    </citation>
    <scope>NUCLEOTIDE SEQUENCE [LARGE SCALE GENOMIC DNA]</scope>
</reference>
<dbReference type="UCSC" id="uc063mhg.1">
    <property type="organism name" value="human"/>
</dbReference>
<dbReference type="EMBL" id="AL021917">
    <property type="status" value="NOT_ANNOTATED_CDS"/>
    <property type="molecule type" value="Genomic_DNA"/>
</dbReference>
<dbReference type="SMR" id="F8WC65"/>
<dbReference type="AlphaFoldDB" id="F8WC65"/>
<reference evidence="1" key="4">
    <citation type="submission" date="2025-08" db="UniProtKB">
        <authorList>
            <consortium name="Ensembl"/>
        </authorList>
    </citation>
    <scope>IDENTIFICATION</scope>
</reference>
<reference evidence="1 2" key="3">
    <citation type="journal article" date="2004" name="Nature">
        <title>Finishing the euchromatic sequence of the human genome.</title>
        <authorList>
            <consortium name="International Human Genome Sequencing Consortium"/>
        </authorList>
    </citation>
    <scope>NUCLEOTIDE SEQUENCE [LARGE SCALE GENOMIC DNA]</scope>
</reference>